<dbReference type="InterPro" id="IPR006170">
    <property type="entry name" value="PBP/GOBP"/>
</dbReference>
<feature type="chain" id="PRO_5040407841" evidence="6">
    <location>
        <begin position="18"/>
        <end position="243"/>
    </location>
</feature>
<dbReference type="GO" id="GO:0005549">
    <property type="term" value="F:odorant binding"/>
    <property type="evidence" value="ECO:0007669"/>
    <property type="project" value="InterPro"/>
</dbReference>
<organism evidence="7 8">
    <name type="scientific">Phaedon cochleariae</name>
    <name type="common">Mustard beetle</name>
    <dbReference type="NCBI Taxonomy" id="80249"/>
    <lineage>
        <taxon>Eukaryota</taxon>
        <taxon>Metazoa</taxon>
        <taxon>Ecdysozoa</taxon>
        <taxon>Arthropoda</taxon>
        <taxon>Hexapoda</taxon>
        <taxon>Insecta</taxon>
        <taxon>Pterygota</taxon>
        <taxon>Neoptera</taxon>
        <taxon>Endopterygota</taxon>
        <taxon>Coleoptera</taxon>
        <taxon>Polyphaga</taxon>
        <taxon>Cucujiformia</taxon>
        <taxon>Chrysomeloidea</taxon>
        <taxon>Chrysomelidae</taxon>
        <taxon>Chrysomelinae</taxon>
        <taxon>Chrysomelini</taxon>
        <taxon>Phaedon</taxon>
    </lineage>
</organism>
<keyword evidence="4" id="KW-0325">Glycoprotein</keyword>
<protein>
    <submittedName>
        <fullName evidence="7">Uncharacterized protein</fullName>
    </submittedName>
</protein>
<accession>A0A9N9SMT0</accession>
<dbReference type="Proteomes" id="UP001153737">
    <property type="component" value="Chromosome 9"/>
</dbReference>
<dbReference type="AlphaFoldDB" id="A0A9N9SMT0"/>
<dbReference type="SMART" id="SM00708">
    <property type="entry name" value="PhBP"/>
    <property type="match status" value="2"/>
</dbReference>
<evidence type="ECO:0000256" key="1">
    <source>
        <dbReference type="ARBA" id="ARBA00004613"/>
    </source>
</evidence>
<dbReference type="PANTHER" id="PTHR21364">
    <property type="entry name" value="GENERAL ODORANT-BINDING PROTEIN 19A"/>
    <property type="match status" value="1"/>
</dbReference>
<keyword evidence="8" id="KW-1185">Reference proteome</keyword>
<evidence type="ECO:0000256" key="6">
    <source>
        <dbReference type="SAM" id="SignalP"/>
    </source>
</evidence>
<comment type="function">
    <text evidence="5">May be a carrier protein for lipids.</text>
</comment>
<comment type="subcellular location">
    <subcellularLocation>
        <location evidence="1">Secreted</location>
    </subcellularLocation>
</comment>
<dbReference type="GO" id="GO:0005576">
    <property type="term" value="C:extracellular region"/>
    <property type="evidence" value="ECO:0007669"/>
    <property type="project" value="UniProtKB-SubCell"/>
</dbReference>
<dbReference type="SUPFAM" id="SSF47565">
    <property type="entry name" value="Insect pheromone/odorant-binding proteins"/>
    <property type="match status" value="2"/>
</dbReference>
<evidence type="ECO:0000256" key="4">
    <source>
        <dbReference type="ARBA" id="ARBA00023180"/>
    </source>
</evidence>
<proteinExistence type="inferred from homology"/>
<feature type="signal peptide" evidence="6">
    <location>
        <begin position="1"/>
        <end position="17"/>
    </location>
</feature>
<comment type="similarity">
    <text evidence="2">Belongs to the PBP/GOBP family.</text>
</comment>
<dbReference type="Gene3D" id="1.10.238.20">
    <property type="entry name" value="Pheromone/general odorant binding protein domain"/>
    <property type="match status" value="2"/>
</dbReference>
<evidence type="ECO:0000256" key="5">
    <source>
        <dbReference type="ARBA" id="ARBA00056866"/>
    </source>
</evidence>
<reference evidence="7" key="1">
    <citation type="submission" date="2022-01" db="EMBL/GenBank/DDBJ databases">
        <authorList>
            <person name="King R."/>
        </authorList>
    </citation>
    <scope>NUCLEOTIDE SEQUENCE</scope>
</reference>
<evidence type="ECO:0000313" key="7">
    <source>
        <dbReference type="EMBL" id="CAG9825400.1"/>
    </source>
</evidence>
<keyword evidence="3" id="KW-0964">Secreted</keyword>
<gene>
    <name evidence="7" type="ORF">PHAECO_LOCUS12641</name>
</gene>
<keyword evidence="6" id="KW-0732">Signal</keyword>
<evidence type="ECO:0000256" key="2">
    <source>
        <dbReference type="ARBA" id="ARBA00008098"/>
    </source>
</evidence>
<dbReference type="CDD" id="cd23992">
    <property type="entry name" value="PBP_GOBP"/>
    <property type="match status" value="2"/>
</dbReference>
<sequence length="243" mass="26855">MFCPVVVGLFLIFGVSALTEEEQEMMNGLHAECISQTGCSEDLISKVRAGDFAEDNKLKCYMKCIFEELGVIGDDGKIDVPGLLEILPEDIRSTARPIFEKCGTVAGSDGCDSMFQTHKCYYAESPQGLSEEMQELADMLHATCVEETGAKEDDIYNARNGVFADDVNFKCYIKCIMAQMACIDDDGIIDEEATIAVLPEEYRARSAPIIKKCGTVKGSSPCENAWLTHKCYQHEASDEYFLV</sequence>
<dbReference type="InterPro" id="IPR036728">
    <property type="entry name" value="PBP_GOBP_sf"/>
</dbReference>
<dbReference type="FunFam" id="1.10.238.20:FF:000001">
    <property type="entry name" value="General odorant-binding protein lush"/>
    <property type="match status" value="2"/>
</dbReference>
<evidence type="ECO:0000313" key="8">
    <source>
        <dbReference type="Proteomes" id="UP001153737"/>
    </source>
</evidence>
<dbReference type="Pfam" id="PF01395">
    <property type="entry name" value="PBP_GOBP"/>
    <property type="match status" value="2"/>
</dbReference>
<dbReference type="OrthoDB" id="5978988at2759"/>
<reference evidence="7" key="2">
    <citation type="submission" date="2022-10" db="EMBL/GenBank/DDBJ databases">
        <authorList>
            <consortium name="ENA_rothamsted_submissions"/>
            <consortium name="culmorum"/>
            <person name="King R."/>
        </authorList>
    </citation>
    <scope>NUCLEOTIDE SEQUENCE</scope>
</reference>
<name>A0A9N9SMT0_PHACE</name>
<dbReference type="GO" id="GO:0007608">
    <property type="term" value="P:sensory perception of smell"/>
    <property type="evidence" value="ECO:0007669"/>
    <property type="project" value="UniProtKB-ARBA"/>
</dbReference>
<dbReference type="EMBL" id="OU896715">
    <property type="protein sequence ID" value="CAG9825400.1"/>
    <property type="molecule type" value="Genomic_DNA"/>
</dbReference>
<evidence type="ECO:0000256" key="3">
    <source>
        <dbReference type="ARBA" id="ARBA00022525"/>
    </source>
</evidence>
<dbReference type="PANTHER" id="PTHR21364:SF2">
    <property type="entry name" value="GENERAL ODORANT-BINDING PROTEIN 19A"/>
    <property type="match status" value="1"/>
</dbReference>